<comment type="caution">
    <text evidence="1">The sequence shown here is derived from an EMBL/GenBank/DDBJ whole genome shotgun (WGS) entry which is preliminary data.</text>
</comment>
<dbReference type="InterPro" id="IPR010985">
    <property type="entry name" value="Ribbon_hlx_hlx"/>
</dbReference>
<dbReference type="AlphaFoldDB" id="A0A1T0CF56"/>
<dbReference type="EMBL" id="MUYU01000035">
    <property type="protein sequence ID" value="OOS20929.1"/>
    <property type="molecule type" value="Genomic_DNA"/>
</dbReference>
<protein>
    <submittedName>
        <fullName evidence="1">Uncharacterized protein</fullName>
    </submittedName>
</protein>
<dbReference type="InterPro" id="IPR013321">
    <property type="entry name" value="Arc_rbn_hlx_hlx"/>
</dbReference>
<accession>A0A1T0CF56</accession>
<dbReference type="Gene3D" id="1.10.1220.10">
    <property type="entry name" value="Met repressor-like"/>
    <property type="match status" value="1"/>
</dbReference>
<proteinExistence type="predicted"/>
<dbReference type="STRING" id="470453.B0680_10275"/>
<dbReference type="RefSeq" id="WP_078255003.1">
    <property type="nucleotide sequence ID" value="NZ_MUYU01000035.1"/>
</dbReference>
<keyword evidence="2" id="KW-1185">Reference proteome</keyword>
<dbReference type="GO" id="GO:0006355">
    <property type="term" value="P:regulation of DNA-templated transcription"/>
    <property type="evidence" value="ECO:0007669"/>
    <property type="project" value="InterPro"/>
</dbReference>
<reference evidence="1 2" key="1">
    <citation type="submission" date="2017-02" db="EMBL/GenBank/DDBJ databases">
        <title>Draft genome sequence of Moraxella pluranimalium CCUG 54913T type strain.</title>
        <authorList>
            <person name="Salva-Serra F."/>
            <person name="Engstrom-Jakobsson H."/>
            <person name="Thorell K."/>
            <person name="Jaen-Luchoro D."/>
            <person name="Gonzales-Siles L."/>
            <person name="Karlsson R."/>
            <person name="Yazdan S."/>
            <person name="Boulund F."/>
            <person name="Johnning A."/>
            <person name="Engstrand L."/>
            <person name="Kristiansson E."/>
            <person name="Moore E."/>
        </authorList>
    </citation>
    <scope>NUCLEOTIDE SEQUENCE [LARGE SCALE GENOMIC DNA]</scope>
    <source>
        <strain evidence="1 2">CCUG 54913</strain>
    </source>
</reference>
<sequence length="100" mass="11124">MPIATAEKSAISLRIDSKTKQALQQLADRQNRSVHYMAVQILDQAVQEQLAYQQLLETQVMQASDRLHTHLQKGESAGLGRIDAHNKALARAKSFLTNQG</sequence>
<dbReference type="SUPFAM" id="SSF47598">
    <property type="entry name" value="Ribbon-helix-helix"/>
    <property type="match status" value="1"/>
</dbReference>
<evidence type="ECO:0000313" key="1">
    <source>
        <dbReference type="EMBL" id="OOS20929.1"/>
    </source>
</evidence>
<organism evidence="1 2">
    <name type="scientific">Moraxella pluranimalium</name>
    <dbReference type="NCBI Taxonomy" id="470453"/>
    <lineage>
        <taxon>Bacteria</taxon>
        <taxon>Pseudomonadati</taxon>
        <taxon>Pseudomonadota</taxon>
        <taxon>Gammaproteobacteria</taxon>
        <taxon>Moraxellales</taxon>
        <taxon>Moraxellaceae</taxon>
        <taxon>Moraxella</taxon>
    </lineage>
</organism>
<evidence type="ECO:0000313" key="2">
    <source>
        <dbReference type="Proteomes" id="UP000189800"/>
    </source>
</evidence>
<name>A0A1T0CF56_9GAMM</name>
<gene>
    <name evidence="1" type="ORF">B0680_10275</name>
</gene>
<dbReference type="Proteomes" id="UP000189800">
    <property type="component" value="Unassembled WGS sequence"/>
</dbReference>